<dbReference type="SUPFAM" id="SSF51735">
    <property type="entry name" value="NAD(P)-binding Rossmann-fold domains"/>
    <property type="match status" value="1"/>
</dbReference>
<evidence type="ECO:0000259" key="3">
    <source>
        <dbReference type="Pfam" id="PF02826"/>
    </source>
</evidence>
<dbReference type="SUPFAM" id="SSF52283">
    <property type="entry name" value="Formate/glycerate dehydrogenase catalytic domain-like"/>
    <property type="match status" value="1"/>
</dbReference>
<evidence type="ECO:0000256" key="2">
    <source>
        <dbReference type="ARBA" id="ARBA00023027"/>
    </source>
</evidence>
<protein>
    <submittedName>
        <fullName evidence="4">D-3-phosphoglycerate dehydrogenase</fullName>
        <ecNumber evidence="4">1.1.1.95</ecNumber>
    </submittedName>
</protein>
<dbReference type="GO" id="GO:0004617">
    <property type="term" value="F:phosphoglycerate dehydrogenase activity"/>
    <property type="evidence" value="ECO:0007669"/>
    <property type="project" value="UniProtKB-EC"/>
</dbReference>
<accession>A0A3B0SKQ6</accession>
<sequence length="307" mass="34259">MTLLILMPDRDNSDLARALIRVDSDLDIRIWPDVGNKDDIDYIIVWNHPPGSLNEYPNLQLVASYGAGVDHIFNDPELPQQAIITRLVDDALKGQMSEYIAGTILNHRLRLTEYREFQAAGVWSPKEARRGKRVCLLGLGHIGQAVAEYLIRTGMTVCGWSQSPKDIDGVESFHGDEALEAAVCLADYVVCLLPLTPDTENILDMSLFSKMKKGACLINAGRGGHLNEGDLLDALYQGKPDMAYLDVFRTEPLPDDHPFWRHPKIYLTPHIASLTDLDKAAAQLVENYHNMKNGRPLSNPVNTQKGY</sequence>
<keyword evidence="1 4" id="KW-0560">Oxidoreductase</keyword>
<dbReference type="Pfam" id="PF02826">
    <property type="entry name" value="2-Hacid_dh_C"/>
    <property type="match status" value="1"/>
</dbReference>
<gene>
    <name evidence="4" type="ORF">MNBD_ALPHA01-1753</name>
</gene>
<organism evidence="4">
    <name type="scientific">hydrothermal vent metagenome</name>
    <dbReference type="NCBI Taxonomy" id="652676"/>
    <lineage>
        <taxon>unclassified sequences</taxon>
        <taxon>metagenomes</taxon>
        <taxon>ecological metagenomes</taxon>
    </lineage>
</organism>
<dbReference type="AlphaFoldDB" id="A0A3B0SKQ6"/>
<dbReference type="PANTHER" id="PTHR43333">
    <property type="entry name" value="2-HACID_DH_C DOMAIN-CONTAINING PROTEIN"/>
    <property type="match status" value="1"/>
</dbReference>
<dbReference type="InterPro" id="IPR036291">
    <property type="entry name" value="NAD(P)-bd_dom_sf"/>
</dbReference>
<evidence type="ECO:0000256" key="1">
    <source>
        <dbReference type="ARBA" id="ARBA00023002"/>
    </source>
</evidence>
<reference evidence="4" key="1">
    <citation type="submission" date="2018-06" db="EMBL/GenBank/DDBJ databases">
        <authorList>
            <person name="Zhirakovskaya E."/>
        </authorList>
    </citation>
    <scope>NUCLEOTIDE SEQUENCE</scope>
</reference>
<dbReference type="PROSITE" id="PS00671">
    <property type="entry name" value="D_2_HYDROXYACID_DH_3"/>
    <property type="match status" value="1"/>
</dbReference>
<keyword evidence="2" id="KW-0520">NAD</keyword>
<feature type="domain" description="D-isomer specific 2-hydroxyacid dehydrogenase NAD-binding" evidence="3">
    <location>
        <begin position="103"/>
        <end position="272"/>
    </location>
</feature>
<dbReference type="Gene3D" id="3.40.50.720">
    <property type="entry name" value="NAD(P)-binding Rossmann-like Domain"/>
    <property type="match status" value="2"/>
</dbReference>
<dbReference type="GO" id="GO:0051287">
    <property type="term" value="F:NAD binding"/>
    <property type="evidence" value="ECO:0007669"/>
    <property type="project" value="InterPro"/>
</dbReference>
<dbReference type="InterPro" id="IPR006140">
    <property type="entry name" value="D-isomer_DH_NAD-bd"/>
</dbReference>
<proteinExistence type="predicted"/>
<dbReference type="CDD" id="cd12164">
    <property type="entry name" value="GDH_like_2"/>
    <property type="match status" value="1"/>
</dbReference>
<name>A0A3B0SKQ6_9ZZZZ</name>
<dbReference type="EMBL" id="UOEJ01000197">
    <property type="protein sequence ID" value="VAW04783.1"/>
    <property type="molecule type" value="Genomic_DNA"/>
</dbReference>
<evidence type="ECO:0000313" key="4">
    <source>
        <dbReference type="EMBL" id="VAW04783.1"/>
    </source>
</evidence>
<dbReference type="PANTHER" id="PTHR43333:SF1">
    <property type="entry name" value="D-ISOMER SPECIFIC 2-HYDROXYACID DEHYDROGENASE NAD-BINDING DOMAIN-CONTAINING PROTEIN"/>
    <property type="match status" value="1"/>
</dbReference>
<dbReference type="EC" id="1.1.1.95" evidence="4"/>
<dbReference type="InterPro" id="IPR029753">
    <property type="entry name" value="D-isomer_DH_CS"/>
</dbReference>